<comment type="caution">
    <text evidence="2">The sequence shown here is derived from an EMBL/GenBank/DDBJ whole genome shotgun (WGS) entry which is preliminary data.</text>
</comment>
<dbReference type="EMBL" id="JASBQV010000012">
    <property type="protein sequence ID" value="MDI3235173.1"/>
    <property type="molecule type" value="Genomic_DNA"/>
</dbReference>
<keyword evidence="3" id="KW-1185">Reference proteome</keyword>
<proteinExistence type="predicted"/>
<dbReference type="SUPFAM" id="SSF109854">
    <property type="entry name" value="DinB/YfiT-like putative metalloenzymes"/>
    <property type="match status" value="1"/>
</dbReference>
<sequence length="165" mass="19179">MTGIECLFHLHQELDRYSKDELHYISRPGVWSLGQMYDHVLLVAHEYLDEVETCASLNTGSATGKTPFGEELFRQDAFPPIKIRLPDAMNAPPNNTDSGDQLKRRLFALIERMEDWSSRLDQVDPSLKTKHGGFGWLNAREWYQLIGMHTRHHLRQKQELENHLP</sequence>
<accession>A0ABT6R303</accession>
<name>A0ABT6R303_9BACL</name>
<gene>
    <name evidence="2" type="ORF">QK289_09160</name>
</gene>
<organism evidence="2 3">
    <name type="scientific">Exiguobacterium antarcticum</name>
    <dbReference type="NCBI Taxonomy" id="132920"/>
    <lineage>
        <taxon>Bacteria</taxon>
        <taxon>Bacillati</taxon>
        <taxon>Bacillota</taxon>
        <taxon>Bacilli</taxon>
        <taxon>Bacillales</taxon>
        <taxon>Bacillales Family XII. Incertae Sedis</taxon>
        <taxon>Exiguobacterium</taxon>
    </lineage>
</organism>
<feature type="domain" description="DinB-like" evidence="1">
    <location>
        <begin position="11"/>
        <end position="156"/>
    </location>
</feature>
<dbReference type="InterPro" id="IPR034660">
    <property type="entry name" value="DinB/YfiT-like"/>
</dbReference>
<dbReference type="RefSeq" id="WP_282356406.1">
    <property type="nucleotide sequence ID" value="NZ_JASBQV010000012.1"/>
</dbReference>
<dbReference type="Proteomes" id="UP001243286">
    <property type="component" value="Unassembled WGS sequence"/>
</dbReference>
<evidence type="ECO:0000259" key="1">
    <source>
        <dbReference type="Pfam" id="PF12867"/>
    </source>
</evidence>
<evidence type="ECO:0000313" key="3">
    <source>
        <dbReference type="Proteomes" id="UP001243286"/>
    </source>
</evidence>
<dbReference type="InterPro" id="IPR024775">
    <property type="entry name" value="DinB-like"/>
</dbReference>
<evidence type="ECO:0000313" key="2">
    <source>
        <dbReference type="EMBL" id="MDI3235173.1"/>
    </source>
</evidence>
<dbReference type="Pfam" id="PF12867">
    <property type="entry name" value="DinB_2"/>
    <property type="match status" value="1"/>
</dbReference>
<dbReference type="Gene3D" id="1.20.120.450">
    <property type="entry name" value="dinb family like domain"/>
    <property type="match status" value="1"/>
</dbReference>
<protein>
    <submittedName>
        <fullName evidence="2">DinB family protein</fullName>
    </submittedName>
</protein>
<reference evidence="2 3" key="1">
    <citation type="submission" date="2023-04" db="EMBL/GenBank/DDBJ databases">
        <title>Antarctic isolates genomes.</title>
        <authorList>
            <person name="Dimov S.G."/>
        </authorList>
    </citation>
    <scope>NUCLEOTIDE SEQUENCE [LARGE SCALE GENOMIC DNA]</scope>
    <source>
        <strain evidence="2 3">AL19</strain>
    </source>
</reference>